<dbReference type="RefSeq" id="WP_007321144.1">
    <property type="nucleotide sequence ID" value="NZ_BAEE01000027.1"/>
</dbReference>
<feature type="domain" description="DUF8020" evidence="5">
    <location>
        <begin position="42"/>
        <end position="111"/>
    </location>
</feature>
<keyword evidence="3" id="KW-0732">Signal</keyword>
<keyword evidence="2" id="KW-1133">Transmembrane helix</keyword>
<gene>
    <name evidence="6" type="ORF">GOARA_027_00300</name>
</gene>
<evidence type="ECO:0000256" key="1">
    <source>
        <dbReference type="SAM" id="MobiDB-lite"/>
    </source>
</evidence>
<dbReference type="Proteomes" id="UP000035088">
    <property type="component" value="Unassembled WGS sequence"/>
</dbReference>
<sequence length="230" mass="23683">MKLGKSLGVALAALVATALVLPSGTAGAKPAAATMTFGSATVSASDDAQSVVVKLADGLFRPSQAGDALLIVDSRGKTVDSLPLSLNVGEGTTVPIRSAVSSDRKSVALTPLVDKTLAAKRSTGGKPHAKDGKPKVKRKKSKRMTKGQAWDAMWAQLKEDWPCASGYIGGGLLIGVAVGAVIGLFFFIFGAIPGALYGAYIGAYAGAYVGYTTCNKGAGWRSIEKWMYTP</sequence>
<keyword evidence="2" id="KW-0812">Transmembrane</keyword>
<feature type="chain" id="PRO_5003495498" evidence="3">
    <location>
        <begin position="29"/>
        <end position="230"/>
    </location>
</feature>
<keyword evidence="2" id="KW-0472">Membrane</keyword>
<keyword evidence="7" id="KW-1185">Reference proteome</keyword>
<comment type="caution">
    <text evidence="6">The sequence shown here is derived from an EMBL/GenBank/DDBJ whole genome shotgun (WGS) entry which is preliminary data.</text>
</comment>
<proteinExistence type="predicted"/>
<dbReference type="Pfam" id="PF21724">
    <property type="entry name" value="DUF6861"/>
    <property type="match status" value="1"/>
</dbReference>
<protein>
    <submittedName>
        <fullName evidence="6">Uncharacterized protein</fullName>
    </submittedName>
</protein>
<feature type="signal peptide" evidence="3">
    <location>
        <begin position="1"/>
        <end position="28"/>
    </location>
</feature>
<feature type="compositionally biased region" description="Basic residues" evidence="1">
    <location>
        <begin position="135"/>
        <end position="145"/>
    </location>
</feature>
<dbReference type="AlphaFoldDB" id="G7GZP2"/>
<reference evidence="6 7" key="1">
    <citation type="submission" date="2011-11" db="EMBL/GenBank/DDBJ databases">
        <title>Whole genome shotgun sequence of Gordonia araii NBRC 100433.</title>
        <authorList>
            <person name="Yoshida Y."/>
            <person name="Hosoyama A."/>
            <person name="Tsuchikane K."/>
            <person name="Katsumata H."/>
            <person name="Yamazaki S."/>
            <person name="Fujita N."/>
        </authorList>
    </citation>
    <scope>NUCLEOTIDE SEQUENCE [LARGE SCALE GENOMIC DNA]</scope>
    <source>
        <strain evidence="6 7">NBRC 100433</strain>
    </source>
</reference>
<evidence type="ECO:0000256" key="3">
    <source>
        <dbReference type="SAM" id="SignalP"/>
    </source>
</evidence>
<feature type="domain" description="NAD(+)--protein-arginine ADP-ribosyltransferase Tre1-like N-terminal" evidence="4">
    <location>
        <begin position="147"/>
        <end position="209"/>
    </location>
</feature>
<dbReference type="InterPro" id="IPR058333">
    <property type="entry name" value="DUF8020"/>
</dbReference>
<feature type="region of interest" description="Disordered" evidence="1">
    <location>
        <begin position="120"/>
        <end position="145"/>
    </location>
</feature>
<organism evidence="6 7">
    <name type="scientific">Gordonia araii NBRC 100433</name>
    <dbReference type="NCBI Taxonomy" id="1073574"/>
    <lineage>
        <taxon>Bacteria</taxon>
        <taxon>Bacillati</taxon>
        <taxon>Actinomycetota</taxon>
        <taxon>Actinomycetes</taxon>
        <taxon>Mycobacteriales</taxon>
        <taxon>Gordoniaceae</taxon>
        <taxon>Gordonia</taxon>
    </lineage>
</organism>
<evidence type="ECO:0000259" key="5">
    <source>
        <dbReference type="Pfam" id="PF26059"/>
    </source>
</evidence>
<name>G7GZP2_9ACTN</name>
<evidence type="ECO:0000313" key="6">
    <source>
        <dbReference type="EMBL" id="GAB09067.1"/>
    </source>
</evidence>
<accession>G7GZP2</accession>
<dbReference type="Pfam" id="PF26059">
    <property type="entry name" value="DUF8020"/>
    <property type="match status" value="1"/>
</dbReference>
<dbReference type="STRING" id="1073574.GOARA_027_00300"/>
<evidence type="ECO:0000313" key="7">
    <source>
        <dbReference type="Proteomes" id="UP000035088"/>
    </source>
</evidence>
<feature type="transmembrane region" description="Helical" evidence="2">
    <location>
        <begin position="167"/>
        <end position="192"/>
    </location>
</feature>
<evidence type="ECO:0000256" key="2">
    <source>
        <dbReference type="SAM" id="Phobius"/>
    </source>
</evidence>
<dbReference type="InterPro" id="IPR049195">
    <property type="entry name" value="Tre1-like_N"/>
</dbReference>
<dbReference type="OrthoDB" id="4375636at2"/>
<dbReference type="EMBL" id="BAEE01000027">
    <property type="protein sequence ID" value="GAB09067.1"/>
    <property type="molecule type" value="Genomic_DNA"/>
</dbReference>
<evidence type="ECO:0000259" key="4">
    <source>
        <dbReference type="Pfam" id="PF21724"/>
    </source>
</evidence>